<proteinExistence type="predicted"/>
<comment type="caution">
    <text evidence="1">The sequence shown here is derived from an EMBL/GenBank/DDBJ whole genome shotgun (WGS) entry which is preliminary data.</text>
</comment>
<dbReference type="AlphaFoldDB" id="A0AAD9UX38"/>
<keyword evidence="2" id="KW-1185">Reference proteome</keyword>
<sequence length="62" mass="6927">MKNIPDAVHMKHLQAVWKSAVLLCVDSRSGVCFVSPVVHALRNTANANQQQQKLNSKTQKEQ</sequence>
<organism evidence="1 2">
    <name type="scientific">Acropora cervicornis</name>
    <name type="common">Staghorn coral</name>
    <dbReference type="NCBI Taxonomy" id="6130"/>
    <lineage>
        <taxon>Eukaryota</taxon>
        <taxon>Metazoa</taxon>
        <taxon>Cnidaria</taxon>
        <taxon>Anthozoa</taxon>
        <taxon>Hexacorallia</taxon>
        <taxon>Scleractinia</taxon>
        <taxon>Astrocoeniina</taxon>
        <taxon>Acroporidae</taxon>
        <taxon>Acropora</taxon>
    </lineage>
</organism>
<protein>
    <submittedName>
        <fullName evidence="1">Uncharacterized protein</fullName>
    </submittedName>
</protein>
<reference evidence="1" key="1">
    <citation type="journal article" date="2023" name="G3 (Bethesda)">
        <title>Whole genome assembly and annotation of the endangered Caribbean coral Acropora cervicornis.</title>
        <authorList>
            <person name="Selwyn J.D."/>
            <person name="Vollmer S.V."/>
        </authorList>
    </citation>
    <scope>NUCLEOTIDE SEQUENCE</scope>
    <source>
        <strain evidence="1">K2</strain>
    </source>
</reference>
<evidence type="ECO:0000313" key="2">
    <source>
        <dbReference type="Proteomes" id="UP001249851"/>
    </source>
</evidence>
<dbReference type="EMBL" id="JARQWQ010000079">
    <property type="protein sequence ID" value="KAK2553219.1"/>
    <property type="molecule type" value="Genomic_DNA"/>
</dbReference>
<evidence type="ECO:0000313" key="1">
    <source>
        <dbReference type="EMBL" id="KAK2553219.1"/>
    </source>
</evidence>
<reference evidence="1" key="2">
    <citation type="journal article" date="2023" name="Science">
        <title>Genomic signatures of disease resistance in endangered staghorn corals.</title>
        <authorList>
            <person name="Vollmer S.V."/>
            <person name="Selwyn J.D."/>
            <person name="Despard B.A."/>
            <person name="Roesel C.L."/>
        </authorList>
    </citation>
    <scope>NUCLEOTIDE SEQUENCE</scope>
    <source>
        <strain evidence="1">K2</strain>
    </source>
</reference>
<accession>A0AAD9UX38</accession>
<name>A0AAD9UX38_ACRCE</name>
<gene>
    <name evidence="1" type="ORF">P5673_025416</name>
</gene>
<dbReference type="Proteomes" id="UP001249851">
    <property type="component" value="Unassembled WGS sequence"/>
</dbReference>